<dbReference type="InterPro" id="IPR039421">
    <property type="entry name" value="Type_1_exporter"/>
</dbReference>
<dbReference type="Pfam" id="PF00005">
    <property type="entry name" value="ABC_tran"/>
    <property type="match status" value="1"/>
</dbReference>
<keyword evidence="2" id="KW-0067">ATP-binding</keyword>
<dbReference type="InterPro" id="IPR003439">
    <property type="entry name" value="ABC_transporter-like_ATP-bd"/>
</dbReference>
<protein>
    <recommendedName>
        <fullName evidence="4">ABC transporter domain-containing protein</fullName>
    </recommendedName>
</protein>
<dbReference type="SMART" id="SM00382">
    <property type="entry name" value="AAA"/>
    <property type="match status" value="1"/>
</dbReference>
<gene>
    <name evidence="5" type="ORF">V5O48_007417</name>
</gene>
<evidence type="ECO:0000259" key="4">
    <source>
        <dbReference type="PROSITE" id="PS50893"/>
    </source>
</evidence>
<dbReference type="PANTHER" id="PTHR24221">
    <property type="entry name" value="ATP-BINDING CASSETTE SUB-FAMILY B"/>
    <property type="match status" value="1"/>
</dbReference>
<comment type="similarity">
    <text evidence="3">Belongs to the ABC transporter superfamily. ABCB family. Heavy Metal importer (TC 3.A.1.210) subfamily.</text>
</comment>
<evidence type="ECO:0000256" key="1">
    <source>
        <dbReference type="ARBA" id="ARBA00022741"/>
    </source>
</evidence>
<dbReference type="Proteomes" id="UP001465976">
    <property type="component" value="Unassembled WGS sequence"/>
</dbReference>
<evidence type="ECO:0000313" key="6">
    <source>
        <dbReference type="Proteomes" id="UP001465976"/>
    </source>
</evidence>
<evidence type="ECO:0000256" key="3">
    <source>
        <dbReference type="ARBA" id="ARBA00024363"/>
    </source>
</evidence>
<dbReference type="InterPro" id="IPR003593">
    <property type="entry name" value="AAA+_ATPase"/>
</dbReference>
<comment type="caution">
    <text evidence="5">The sequence shown here is derived from an EMBL/GenBank/DDBJ whole genome shotgun (WGS) entry which is preliminary data.</text>
</comment>
<dbReference type="InterPro" id="IPR027417">
    <property type="entry name" value="P-loop_NTPase"/>
</dbReference>
<evidence type="ECO:0000313" key="5">
    <source>
        <dbReference type="EMBL" id="KAL0574554.1"/>
    </source>
</evidence>
<accession>A0ABR3FGR1</accession>
<dbReference type="PROSITE" id="PS50893">
    <property type="entry name" value="ABC_TRANSPORTER_2"/>
    <property type="match status" value="1"/>
</dbReference>
<name>A0ABR3FGR1_9AGAR</name>
<evidence type="ECO:0000256" key="2">
    <source>
        <dbReference type="ARBA" id="ARBA00022840"/>
    </source>
</evidence>
<organism evidence="5 6">
    <name type="scientific">Marasmius crinis-equi</name>
    <dbReference type="NCBI Taxonomy" id="585013"/>
    <lineage>
        <taxon>Eukaryota</taxon>
        <taxon>Fungi</taxon>
        <taxon>Dikarya</taxon>
        <taxon>Basidiomycota</taxon>
        <taxon>Agaricomycotina</taxon>
        <taxon>Agaricomycetes</taxon>
        <taxon>Agaricomycetidae</taxon>
        <taxon>Agaricales</taxon>
        <taxon>Marasmiineae</taxon>
        <taxon>Marasmiaceae</taxon>
        <taxon>Marasmius</taxon>
    </lineage>
</organism>
<dbReference type="EMBL" id="JBAHYK010000387">
    <property type="protein sequence ID" value="KAL0574554.1"/>
    <property type="molecule type" value="Genomic_DNA"/>
</dbReference>
<dbReference type="Gene3D" id="3.40.50.300">
    <property type="entry name" value="P-loop containing nucleotide triphosphate hydrolases"/>
    <property type="match status" value="1"/>
</dbReference>
<proteinExistence type="inferred from homology"/>
<sequence>MGQPVLDKDDNKQQESTETETLYLGIYRVICKKKESWFKSYTFNYEQLRRLQEGWVSGWMLLQRLVLEIISLRPRLFAMLVVLNVWDNMQNVLLLSLETRILQAIETGLSKQSVDTYEVAKALATRVICVVASSFIARRCRNIQPNLEAAVKHHYDDLILKTKLAMDLPMLQDNIKYDRISSETPWETTESVVELFARIAALVGQMGLVLSVARSGNHGIIFAFLCMARPILSTLTTDTLWSRPRVVQVNNGDYLRMAALQGLSDKKYRHDILSGGIVQYIIQEFKKARTALGDVPVRDAEDQYEEENFNQILDALTALSGDLPMLYYALVVLLRPSLMSLSTIATLQQSSTLLRWSFYDIYYELSGLRHKVSDLRELYELENLTKVVKDGDQPYPNEKESPEGMSLALKNVTFSYPSEKSEKKALDDVSFCINPGQLVVIVGTNGSGKSTFINLLTRMYDVSSGQVLVDGEDIRNLKMSDFRQATATLTQDHQLFPLSIAENIGLGCPEYVNDKEKILDAAKKGGCEALVKKLDSGFDTVLDHVGLQYFSMVDRTKGDELSKAADNLDKTADVSGGERQRLVAARTFMRFRSNKIKFVAVDEPSSALDPQGELDLFNNLRAARDGKTMLFVTHRFGPLTKHADQIICMKDGKVAEFGTHMELMLKEGEYCTMYNIQANAFEKGGEA</sequence>
<keyword evidence="1" id="KW-0547">Nucleotide-binding</keyword>
<dbReference type="PANTHER" id="PTHR24221:SF654">
    <property type="entry name" value="ATP-BINDING CASSETTE SUB-FAMILY B MEMBER 6"/>
    <property type="match status" value="1"/>
</dbReference>
<keyword evidence="6" id="KW-1185">Reference proteome</keyword>
<feature type="domain" description="ABC transporter" evidence="4">
    <location>
        <begin position="407"/>
        <end position="676"/>
    </location>
</feature>
<reference evidence="5 6" key="1">
    <citation type="submission" date="2024-02" db="EMBL/GenBank/DDBJ databases">
        <title>A draft genome for the cacao thread blight pathogen Marasmius crinis-equi.</title>
        <authorList>
            <person name="Cohen S.P."/>
            <person name="Baruah I.K."/>
            <person name="Amoako-Attah I."/>
            <person name="Bukari Y."/>
            <person name="Meinhardt L.W."/>
            <person name="Bailey B.A."/>
        </authorList>
    </citation>
    <scope>NUCLEOTIDE SEQUENCE [LARGE SCALE GENOMIC DNA]</scope>
    <source>
        <strain evidence="5 6">GH-76</strain>
    </source>
</reference>
<dbReference type="SUPFAM" id="SSF52540">
    <property type="entry name" value="P-loop containing nucleoside triphosphate hydrolases"/>
    <property type="match status" value="1"/>
</dbReference>